<organism evidence="2 3">
    <name type="scientific">Apibacter muscae</name>
    <dbReference type="NCBI Taxonomy" id="2509004"/>
    <lineage>
        <taxon>Bacteria</taxon>
        <taxon>Pseudomonadati</taxon>
        <taxon>Bacteroidota</taxon>
        <taxon>Flavobacteriia</taxon>
        <taxon>Flavobacteriales</taxon>
        <taxon>Weeksellaceae</taxon>
        <taxon>Apibacter</taxon>
    </lineage>
</organism>
<gene>
    <name evidence="2" type="ORF">ETU09_05685</name>
</gene>
<dbReference type="OrthoDB" id="9814548at2"/>
<dbReference type="Gene3D" id="1.10.287.460">
    <property type="entry name" value="Peptidyl-prolyl cis-trans isomerase, FKBP-type, N-terminal domain"/>
    <property type="match status" value="1"/>
</dbReference>
<comment type="caution">
    <text evidence="2">The sequence shown here is derived from an EMBL/GenBank/DDBJ whole genome shotgun (WGS) entry which is preliminary data.</text>
</comment>
<dbReference type="AlphaFoldDB" id="A0A563DEZ1"/>
<dbReference type="Pfam" id="PF01346">
    <property type="entry name" value="FKBP_N"/>
    <property type="match status" value="1"/>
</dbReference>
<keyword evidence="3" id="KW-1185">Reference proteome</keyword>
<accession>A0A563DEZ1</accession>
<dbReference type="InterPro" id="IPR000774">
    <property type="entry name" value="PPIase_FKBP_N"/>
</dbReference>
<sequence>MTTYIPDHAEKVKKSNAEEVKKFLEENKKKSGIKTTPSGL</sequence>
<proteinExistence type="predicted"/>
<evidence type="ECO:0000259" key="1">
    <source>
        <dbReference type="Pfam" id="PF01346"/>
    </source>
</evidence>
<name>A0A563DEZ1_9FLAO</name>
<protein>
    <recommendedName>
        <fullName evidence="1">Peptidyl-prolyl cis-trans isomerase FKBP-type N-terminal domain-containing protein</fullName>
    </recommendedName>
</protein>
<dbReference type="InterPro" id="IPR036944">
    <property type="entry name" value="PPIase_FKBP_N_sf"/>
</dbReference>
<evidence type="ECO:0000313" key="3">
    <source>
        <dbReference type="Proteomes" id="UP000319499"/>
    </source>
</evidence>
<feature type="domain" description="Peptidyl-prolyl cis-trans isomerase FKBP-type N-terminal" evidence="1">
    <location>
        <begin position="8"/>
        <end position="40"/>
    </location>
</feature>
<dbReference type="EMBL" id="SELH01000017">
    <property type="protein sequence ID" value="TWP28806.1"/>
    <property type="molecule type" value="Genomic_DNA"/>
</dbReference>
<dbReference type="GO" id="GO:0006457">
    <property type="term" value="P:protein folding"/>
    <property type="evidence" value="ECO:0007669"/>
    <property type="project" value="InterPro"/>
</dbReference>
<evidence type="ECO:0000313" key="2">
    <source>
        <dbReference type="EMBL" id="TWP28806.1"/>
    </source>
</evidence>
<reference evidence="2 3" key="1">
    <citation type="submission" date="2019-02" db="EMBL/GenBank/DDBJ databases">
        <title>Apibacter muscae sp. nov.: a novel member of the house fly microbiota.</title>
        <authorList>
            <person name="Park R."/>
        </authorList>
    </citation>
    <scope>NUCLEOTIDE SEQUENCE [LARGE SCALE GENOMIC DNA]</scope>
    <source>
        <strain evidence="2 3">AL1</strain>
    </source>
</reference>
<dbReference type="Proteomes" id="UP000319499">
    <property type="component" value="Unassembled WGS sequence"/>
</dbReference>